<keyword evidence="4" id="KW-1185">Reference proteome</keyword>
<feature type="domain" description="Transposase IS116/IS110/IS902 C-terminal" evidence="2">
    <location>
        <begin position="298"/>
        <end position="382"/>
    </location>
</feature>
<dbReference type="InterPro" id="IPR047650">
    <property type="entry name" value="Transpos_IS110"/>
</dbReference>
<dbReference type="PANTHER" id="PTHR33055">
    <property type="entry name" value="TRANSPOSASE FOR INSERTION SEQUENCE ELEMENT IS1111A"/>
    <property type="match status" value="1"/>
</dbReference>
<evidence type="ECO:0000259" key="2">
    <source>
        <dbReference type="Pfam" id="PF02371"/>
    </source>
</evidence>
<dbReference type="Pfam" id="PF01548">
    <property type="entry name" value="DEDD_Tnp_IS110"/>
    <property type="match status" value="1"/>
</dbReference>
<protein>
    <submittedName>
        <fullName evidence="3">IS110 family transposase</fullName>
    </submittedName>
</protein>
<dbReference type="RefSeq" id="WP_158359821.1">
    <property type="nucleotide sequence ID" value="NZ_JAOQJF010000076.1"/>
</dbReference>
<gene>
    <name evidence="3" type="ORF">OCV69_16515</name>
</gene>
<dbReference type="PANTHER" id="PTHR33055:SF15">
    <property type="entry name" value="TRANSPOSASE-RELATED"/>
    <property type="match status" value="1"/>
</dbReference>
<feature type="domain" description="Transposase IS110-like N-terminal" evidence="1">
    <location>
        <begin position="12"/>
        <end position="173"/>
    </location>
</feature>
<dbReference type="Proteomes" id="UP001652395">
    <property type="component" value="Unassembled WGS sequence"/>
</dbReference>
<organism evidence="3 4">
    <name type="scientific">Alitiscatomonas aceti</name>
    <dbReference type="NCBI Taxonomy" id="2981724"/>
    <lineage>
        <taxon>Bacteria</taxon>
        <taxon>Bacillati</taxon>
        <taxon>Bacillota</taxon>
        <taxon>Clostridia</taxon>
        <taxon>Lachnospirales</taxon>
        <taxon>Lachnospiraceae</taxon>
        <taxon>Alitiscatomonas</taxon>
    </lineage>
</organism>
<proteinExistence type="predicted"/>
<dbReference type="Pfam" id="PF02371">
    <property type="entry name" value="Transposase_20"/>
    <property type="match status" value="1"/>
</dbReference>
<reference evidence="3 4" key="1">
    <citation type="journal article" date="2021" name="ISME Commun">
        <title>Automated analysis of genomic sequences facilitates high-throughput and comprehensive description of bacteria.</title>
        <authorList>
            <person name="Hitch T.C.A."/>
        </authorList>
    </citation>
    <scope>NUCLEOTIDE SEQUENCE [LARGE SCALE GENOMIC DNA]</scope>
    <source>
        <strain evidence="4">f_CCE</strain>
    </source>
</reference>
<dbReference type="EMBL" id="JAOQJF010000076">
    <property type="protein sequence ID" value="MCU6801490.1"/>
    <property type="molecule type" value="Genomic_DNA"/>
</dbReference>
<name>A0ABT2V3L6_9FIRM</name>
<evidence type="ECO:0000313" key="4">
    <source>
        <dbReference type="Proteomes" id="UP001652395"/>
    </source>
</evidence>
<accession>A0ABT2V3L6</accession>
<evidence type="ECO:0000313" key="3">
    <source>
        <dbReference type="EMBL" id="MCU6801490.1"/>
    </source>
</evidence>
<dbReference type="NCBIfam" id="NF033542">
    <property type="entry name" value="transpos_IS110"/>
    <property type="match status" value="1"/>
</dbReference>
<evidence type="ECO:0000259" key="1">
    <source>
        <dbReference type="Pfam" id="PF01548"/>
    </source>
</evidence>
<sequence>MLKINYMSTLFVGIDVSSKTNSVYAMDFEENKYLSTSFGNNQPGADELVNRIVACMQKHKHLDTLLIVLESTSVYSVHISNFLASSEVLMPYKPYVFCVNPKATANYRKSYIGMEKTDPTDAYLIADFGRVGRTKKLEPWRGGLFIALKRLTRHRMHLSECITREKTYMVSNLYLKFSELQLLEGDDKPFGNLYGATSSAILTEFLSPQEIINMPEEDLLAFLAQKSRNRISDLSKTSELLRKAARDSYRLDKCMYEPLSISLASSFNCIQAYQKEIRLIEQAIDKCIKGMNTNALLILQSIPGIGPVWASGILSEIGDITAFHSSDALAKYAGLYWPKGDSGDFISEDNQMSKAGNPYLRYYLGEAANSVRKHIPEYADFYARKYAEVCKHQHKRALALTSRKLVRLVFGLLAKNQLYTGEKLDTEYNTWSN</sequence>
<dbReference type="InterPro" id="IPR002525">
    <property type="entry name" value="Transp_IS110-like_N"/>
</dbReference>
<comment type="caution">
    <text evidence="3">The sequence shown here is derived from an EMBL/GenBank/DDBJ whole genome shotgun (WGS) entry which is preliminary data.</text>
</comment>
<dbReference type="InterPro" id="IPR003346">
    <property type="entry name" value="Transposase_20"/>
</dbReference>